<dbReference type="PANTHER" id="PTHR44688:SF16">
    <property type="entry name" value="DNA-BINDING TRANSCRIPTIONAL ACTIVATOR DEVR_DOSR"/>
    <property type="match status" value="1"/>
</dbReference>
<dbReference type="RefSeq" id="WP_108841290.1">
    <property type="nucleotide sequence ID" value="NZ_ONZI01000001.1"/>
</dbReference>
<evidence type="ECO:0000313" key="6">
    <source>
        <dbReference type="Proteomes" id="UP000244934"/>
    </source>
</evidence>
<evidence type="ECO:0000256" key="2">
    <source>
        <dbReference type="ARBA" id="ARBA00023125"/>
    </source>
</evidence>
<proteinExistence type="predicted"/>
<dbReference type="SUPFAM" id="SSF46894">
    <property type="entry name" value="C-terminal effector domain of the bipartite response regulators"/>
    <property type="match status" value="1"/>
</dbReference>
<dbReference type="SMART" id="SM00421">
    <property type="entry name" value="HTH_LUXR"/>
    <property type="match status" value="1"/>
</dbReference>
<keyword evidence="1" id="KW-0805">Transcription regulation</keyword>
<dbReference type="GO" id="GO:0006355">
    <property type="term" value="P:regulation of DNA-templated transcription"/>
    <property type="evidence" value="ECO:0007669"/>
    <property type="project" value="InterPro"/>
</dbReference>
<name>A0A2R8CHP5_9GAMM</name>
<dbReference type="PANTHER" id="PTHR44688">
    <property type="entry name" value="DNA-BINDING TRANSCRIPTIONAL ACTIVATOR DEVR_DOSR"/>
    <property type="match status" value="1"/>
</dbReference>
<dbReference type="GO" id="GO:0003677">
    <property type="term" value="F:DNA binding"/>
    <property type="evidence" value="ECO:0007669"/>
    <property type="project" value="UniProtKB-KW"/>
</dbReference>
<reference evidence="6" key="1">
    <citation type="submission" date="2018-03" db="EMBL/GenBank/DDBJ databases">
        <authorList>
            <person name="Navarro De La Torre S."/>
        </authorList>
    </citation>
    <scope>NUCLEOTIDE SEQUENCE [LARGE SCALE GENOMIC DNA]</scope>
    <source>
        <strain evidence="6">EAod3</strain>
    </source>
</reference>
<dbReference type="InterPro" id="IPR000792">
    <property type="entry name" value="Tscrpt_reg_LuxR_C"/>
</dbReference>
<keyword evidence="2" id="KW-0238">DNA-binding</keyword>
<dbReference type="PRINTS" id="PR00038">
    <property type="entry name" value="HTHLUXR"/>
</dbReference>
<dbReference type="Proteomes" id="UP000244934">
    <property type="component" value="Unassembled WGS sequence"/>
</dbReference>
<sequence length="224" mass="25209">MSHVQTLGTPCLRAFTRAVPASLAAFYTIDDTLSARDFQLAGDARSTHDLYLERYRHLDPLQPGHCLQTGRQVLLLDEGLAFQSEARNRRYQGFLRQHDVVDIAEVLFHARGRPVLGLSLLRRSEHGRFTRAEMATLQSLQEMMQLAVDQRPPALQHAEETLSPSPALTAREAQLAELIRHGLSNKAMARELGIAPSTVKTHLDHLYRKLGVANRTELVSRLYL</sequence>
<evidence type="ECO:0000256" key="1">
    <source>
        <dbReference type="ARBA" id="ARBA00023015"/>
    </source>
</evidence>
<dbReference type="AlphaFoldDB" id="A0A2R8CHP5"/>
<dbReference type="CDD" id="cd06170">
    <property type="entry name" value="LuxR_C_like"/>
    <property type="match status" value="1"/>
</dbReference>
<evidence type="ECO:0000259" key="4">
    <source>
        <dbReference type="PROSITE" id="PS50043"/>
    </source>
</evidence>
<dbReference type="OrthoDB" id="343383at2"/>
<gene>
    <name evidence="5" type="primary">malT</name>
    <name evidence="5" type="ORF">KSP9073_00417</name>
</gene>
<keyword evidence="3" id="KW-0804">Transcription</keyword>
<accession>A0A2R8CHP5</accession>
<dbReference type="InterPro" id="IPR016032">
    <property type="entry name" value="Sig_transdc_resp-reg_C-effctor"/>
</dbReference>
<evidence type="ECO:0000313" key="5">
    <source>
        <dbReference type="EMBL" id="SPJ32417.1"/>
    </source>
</evidence>
<keyword evidence="6" id="KW-1185">Reference proteome</keyword>
<evidence type="ECO:0000256" key="3">
    <source>
        <dbReference type="ARBA" id="ARBA00023163"/>
    </source>
</evidence>
<dbReference type="Gene3D" id="1.10.10.10">
    <property type="entry name" value="Winged helix-like DNA-binding domain superfamily/Winged helix DNA-binding domain"/>
    <property type="match status" value="1"/>
</dbReference>
<dbReference type="Pfam" id="PF00196">
    <property type="entry name" value="GerE"/>
    <property type="match status" value="1"/>
</dbReference>
<feature type="domain" description="HTH luxR-type" evidence="4">
    <location>
        <begin position="161"/>
        <end position="224"/>
    </location>
</feature>
<protein>
    <submittedName>
        <fullName evidence="5">HTH-type transcriptional regulator MalT</fullName>
    </submittedName>
</protein>
<dbReference type="InterPro" id="IPR036388">
    <property type="entry name" value="WH-like_DNA-bd_sf"/>
</dbReference>
<dbReference type="EMBL" id="ONZI01000001">
    <property type="protein sequence ID" value="SPJ32417.1"/>
    <property type="molecule type" value="Genomic_DNA"/>
</dbReference>
<organism evidence="5 6">
    <name type="scientific">Kushneria phyllosphaerae</name>
    <dbReference type="NCBI Taxonomy" id="2100822"/>
    <lineage>
        <taxon>Bacteria</taxon>
        <taxon>Pseudomonadati</taxon>
        <taxon>Pseudomonadota</taxon>
        <taxon>Gammaproteobacteria</taxon>
        <taxon>Oceanospirillales</taxon>
        <taxon>Halomonadaceae</taxon>
        <taxon>Kushneria</taxon>
    </lineage>
</organism>
<dbReference type="PROSITE" id="PS50043">
    <property type="entry name" value="HTH_LUXR_2"/>
    <property type="match status" value="1"/>
</dbReference>